<dbReference type="PANTHER" id="PTHR19375">
    <property type="entry name" value="HEAT SHOCK PROTEIN 70KDA"/>
    <property type="match status" value="1"/>
</dbReference>
<dbReference type="GO" id="GO:0140662">
    <property type="term" value="F:ATP-dependent protein folding chaperone"/>
    <property type="evidence" value="ECO:0007669"/>
    <property type="project" value="InterPro"/>
</dbReference>
<evidence type="ECO:0000256" key="7">
    <source>
        <dbReference type="RuleBase" id="RU003322"/>
    </source>
</evidence>
<reference evidence="10" key="1">
    <citation type="submission" date="2006-10" db="EMBL/GenBank/DDBJ databases">
        <authorList>
            <person name="Amadeo P."/>
            <person name="Zhao Q."/>
            <person name="Wortman J."/>
            <person name="Fraser-Liggett C."/>
            <person name="Carlton J."/>
        </authorList>
    </citation>
    <scope>NUCLEOTIDE SEQUENCE</scope>
    <source>
        <strain evidence="10">G3</strain>
    </source>
</reference>
<dbReference type="Proteomes" id="UP000001542">
    <property type="component" value="Unassembled WGS sequence"/>
</dbReference>
<dbReference type="SUPFAM" id="SSF100934">
    <property type="entry name" value="Heat shock protein 70kD (HSP70), C-terminal subdomain"/>
    <property type="match status" value="1"/>
</dbReference>
<dbReference type="eggNOG" id="KOG0100">
    <property type="taxonomic scope" value="Eukaryota"/>
</dbReference>
<dbReference type="GO" id="GO:0005524">
    <property type="term" value="F:ATP binding"/>
    <property type="evidence" value="ECO:0007669"/>
    <property type="project" value="UniProtKB-KW"/>
</dbReference>
<dbReference type="InParanoid" id="A2DMN0"/>
<keyword evidence="5" id="KW-0256">Endoplasmic reticulum</keyword>
<dbReference type="GO" id="GO:0044183">
    <property type="term" value="F:protein folding chaperone"/>
    <property type="evidence" value="ECO:0000318"/>
    <property type="project" value="GO_Central"/>
</dbReference>
<dbReference type="Pfam" id="PF00012">
    <property type="entry name" value="HSP70"/>
    <property type="match status" value="1"/>
</dbReference>
<dbReference type="SUPFAM" id="SSF53067">
    <property type="entry name" value="Actin-like ATPase domain"/>
    <property type="match status" value="2"/>
</dbReference>
<dbReference type="FunFam" id="3.30.30.30:FF:000003">
    <property type="entry name" value="Heat shock protein 9"/>
    <property type="match status" value="1"/>
</dbReference>
<dbReference type="InterPro" id="IPR042050">
    <property type="entry name" value="BIP_NBD"/>
</dbReference>
<evidence type="ECO:0000256" key="9">
    <source>
        <dbReference type="SAM" id="MobiDB-lite"/>
    </source>
</evidence>
<dbReference type="PROSITE" id="PS00329">
    <property type="entry name" value="HSP70_2"/>
    <property type="match status" value="1"/>
</dbReference>
<evidence type="ECO:0000256" key="5">
    <source>
        <dbReference type="ARBA" id="ARBA00022824"/>
    </source>
</evidence>
<dbReference type="InterPro" id="IPR029048">
    <property type="entry name" value="HSP70_C_sf"/>
</dbReference>
<feature type="region of interest" description="Disordered" evidence="9">
    <location>
        <begin position="623"/>
        <end position="651"/>
    </location>
</feature>
<dbReference type="Gene3D" id="3.30.420.40">
    <property type="match status" value="2"/>
</dbReference>
<dbReference type="GO" id="GO:0042026">
    <property type="term" value="P:protein refolding"/>
    <property type="evidence" value="ECO:0000318"/>
    <property type="project" value="GO_Central"/>
</dbReference>
<keyword evidence="4 7" id="KW-0547">Nucleotide-binding</keyword>
<evidence type="ECO:0000313" key="10">
    <source>
        <dbReference type="EMBL" id="EAY18251.1"/>
    </source>
</evidence>
<dbReference type="Gene3D" id="3.90.640.10">
    <property type="entry name" value="Actin, Chain A, domain 4"/>
    <property type="match status" value="1"/>
</dbReference>
<dbReference type="NCBIfam" id="NF001413">
    <property type="entry name" value="PRK00290.1"/>
    <property type="match status" value="1"/>
</dbReference>
<dbReference type="GO" id="GO:0030968">
    <property type="term" value="P:endoplasmic reticulum unfolded protein response"/>
    <property type="evidence" value="ECO:0000318"/>
    <property type="project" value="GO_Central"/>
</dbReference>
<dbReference type="SMR" id="A2DMN0"/>
<dbReference type="InterPro" id="IPR018181">
    <property type="entry name" value="Heat_shock_70_CS"/>
</dbReference>
<name>A2DMN0_TRIV3</name>
<keyword evidence="11" id="KW-1185">Reference proteome</keyword>
<keyword evidence="6 7" id="KW-0067">ATP-binding</keyword>
<dbReference type="Gene3D" id="2.60.34.10">
    <property type="entry name" value="Substrate Binding Domain Of DNAk, Chain A, domain 1"/>
    <property type="match status" value="1"/>
</dbReference>
<sequence length="651" mass="72578">MICLFSLLSLVRAEGDEEVGTVIGIDLGTTFSCVGVFQKGKVDIIANEVGNRITPSIVSFNDGQRYVGDSAVPQLISNPTNTIYAVKRLIGRRYDDPEVQSEIPRLPYQVIDKDNRPYIRVTVKEGQTKDLSPEEISAMVLAKMKTVAEDYLGKTIKSAVVTVPAYFSDAQRKATKDAGAIAGLDVKRIINEPTAAAIAYGLDKKDNHKILVFDLGGGTFDVSLLSIEDSFFEVLATAGDTHLGGEDFDNRIVDHFLEVFQRRTGKDASKDPKARAKLKREAEKAKRALSYSHQTTLEIENFFDGEDLSETFNRARFEELNLDLFRKTMEPVSRVLQDAGVSKHEVDEIVLVGGSTRLPKIQQLVKDFFNGKQPCKSINPDEAVAYGAAVEGGVLSDDPEAQEIIIINVNSLTLGVETFGGVMAELIPRNTRIPVKKTQTFVTSQDDQEYVRIQIFEGERPMTRDNHFLGAFDLTGLPPGPRGSVQVFVTFELDQNNILKVTAEDRQSNNKESITINAQEARLSEEEREEAIRNAEQWAAEDEKTKSSVQARNNLEMLVYNAKNALAKDDVKDKLTETERKEIKKVIRETLEWIEANPDEDSEVYEEKLKEIRSVLSPAIRQNEIPKQKIDVQSDDDDSDSDSDDGEFGEL</sequence>
<dbReference type="GO" id="GO:0031072">
    <property type="term" value="F:heat shock protein binding"/>
    <property type="evidence" value="ECO:0000318"/>
    <property type="project" value="GO_Central"/>
</dbReference>
<dbReference type="CDD" id="cd10241">
    <property type="entry name" value="ASKHA_NBD_HSP70_BiP"/>
    <property type="match status" value="1"/>
</dbReference>
<dbReference type="GO" id="GO:0034663">
    <property type="term" value="C:endoplasmic reticulum chaperone complex"/>
    <property type="evidence" value="ECO:0000318"/>
    <property type="project" value="GO_Central"/>
</dbReference>
<evidence type="ECO:0000256" key="4">
    <source>
        <dbReference type="ARBA" id="ARBA00022741"/>
    </source>
</evidence>
<dbReference type="PRINTS" id="PR00301">
    <property type="entry name" value="HEATSHOCK70"/>
</dbReference>
<dbReference type="GO" id="GO:0005737">
    <property type="term" value="C:cytoplasm"/>
    <property type="evidence" value="ECO:0000318"/>
    <property type="project" value="GO_Central"/>
</dbReference>
<dbReference type="VEuPathDB" id="TrichDB:TVAGG3_0059920"/>
<dbReference type="RefSeq" id="XP_001579237.1">
    <property type="nucleotide sequence ID" value="XM_001579187.1"/>
</dbReference>
<dbReference type="FunFam" id="3.30.420.40:FF:000026">
    <property type="entry name" value="Heat shock protein 70"/>
    <property type="match status" value="1"/>
</dbReference>
<dbReference type="FunCoup" id="A2DMN0">
    <property type="interactions" value="717"/>
</dbReference>
<feature type="compositionally biased region" description="Acidic residues" evidence="9">
    <location>
        <begin position="633"/>
        <end position="651"/>
    </location>
</feature>
<feature type="coiled-coil region" evidence="8">
    <location>
        <begin position="509"/>
        <end position="541"/>
    </location>
</feature>
<dbReference type="GO" id="GO:0016887">
    <property type="term" value="F:ATP hydrolysis activity"/>
    <property type="evidence" value="ECO:0000318"/>
    <property type="project" value="GO_Central"/>
</dbReference>
<dbReference type="GO" id="GO:0005788">
    <property type="term" value="C:endoplasmic reticulum lumen"/>
    <property type="evidence" value="ECO:0000318"/>
    <property type="project" value="GO_Central"/>
</dbReference>
<organism evidence="10 11">
    <name type="scientific">Trichomonas vaginalis (strain ATCC PRA-98 / G3)</name>
    <dbReference type="NCBI Taxonomy" id="412133"/>
    <lineage>
        <taxon>Eukaryota</taxon>
        <taxon>Metamonada</taxon>
        <taxon>Parabasalia</taxon>
        <taxon>Trichomonadida</taxon>
        <taxon>Trichomonadidae</taxon>
        <taxon>Trichomonas</taxon>
    </lineage>
</organism>
<dbReference type="VEuPathDB" id="TrichDB:TVAG_253630"/>
<evidence type="ECO:0000313" key="11">
    <source>
        <dbReference type="Proteomes" id="UP000001542"/>
    </source>
</evidence>
<dbReference type="Gene3D" id="1.20.1270.10">
    <property type="match status" value="1"/>
</dbReference>
<evidence type="ECO:0000256" key="2">
    <source>
        <dbReference type="ARBA" id="ARBA00007381"/>
    </source>
</evidence>
<dbReference type="OrthoDB" id="2401965at2759"/>
<dbReference type="EMBL" id="DS113220">
    <property type="protein sequence ID" value="EAY18251.1"/>
    <property type="molecule type" value="Genomic_DNA"/>
</dbReference>
<reference evidence="10" key="2">
    <citation type="journal article" date="2007" name="Science">
        <title>Draft genome sequence of the sexually transmitted pathogen Trichomonas vaginalis.</title>
        <authorList>
            <person name="Carlton J.M."/>
            <person name="Hirt R.P."/>
            <person name="Silva J.C."/>
            <person name="Delcher A.L."/>
            <person name="Schatz M."/>
            <person name="Zhao Q."/>
            <person name="Wortman J.R."/>
            <person name="Bidwell S.L."/>
            <person name="Alsmark U.C.M."/>
            <person name="Besteiro S."/>
            <person name="Sicheritz-Ponten T."/>
            <person name="Noel C.J."/>
            <person name="Dacks J.B."/>
            <person name="Foster P.G."/>
            <person name="Simillion C."/>
            <person name="Van de Peer Y."/>
            <person name="Miranda-Saavedra D."/>
            <person name="Barton G.J."/>
            <person name="Westrop G.D."/>
            <person name="Mueller S."/>
            <person name="Dessi D."/>
            <person name="Fiori P.L."/>
            <person name="Ren Q."/>
            <person name="Paulsen I."/>
            <person name="Zhang H."/>
            <person name="Bastida-Corcuera F.D."/>
            <person name="Simoes-Barbosa A."/>
            <person name="Brown M.T."/>
            <person name="Hayes R.D."/>
            <person name="Mukherjee M."/>
            <person name="Okumura C.Y."/>
            <person name="Schneider R."/>
            <person name="Smith A.J."/>
            <person name="Vanacova S."/>
            <person name="Villalvazo M."/>
            <person name="Haas B.J."/>
            <person name="Pertea M."/>
            <person name="Feldblyum T.V."/>
            <person name="Utterback T.R."/>
            <person name="Shu C.L."/>
            <person name="Osoegawa K."/>
            <person name="de Jong P.J."/>
            <person name="Hrdy I."/>
            <person name="Horvathova L."/>
            <person name="Zubacova Z."/>
            <person name="Dolezal P."/>
            <person name="Malik S.B."/>
            <person name="Logsdon J.M. Jr."/>
            <person name="Henze K."/>
            <person name="Gupta A."/>
            <person name="Wang C.C."/>
            <person name="Dunne R.L."/>
            <person name="Upcroft J.A."/>
            <person name="Upcroft P."/>
            <person name="White O."/>
            <person name="Salzberg S.L."/>
            <person name="Tang P."/>
            <person name="Chiu C.-H."/>
            <person name="Lee Y.-S."/>
            <person name="Embley T.M."/>
            <person name="Coombs G.H."/>
            <person name="Mottram J.C."/>
            <person name="Tachezy J."/>
            <person name="Fraser-Liggett C.M."/>
            <person name="Johnson P.J."/>
        </authorList>
    </citation>
    <scope>NUCLEOTIDE SEQUENCE [LARGE SCALE GENOMIC DNA]</scope>
    <source>
        <strain evidence="10">G3</strain>
    </source>
</reference>
<dbReference type="FunFam" id="3.90.640.10:FF:000153">
    <property type="entry name" value="Endoplasmic reticulum chaperone BiP"/>
    <property type="match status" value="1"/>
</dbReference>
<dbReference type="GO" id="GO:0005634">
    <property type="term" value="C:nucleus"/>
    <property type="evidence" value="ECO:0000318"/>
    <property type="project" value="GO_Central"/>
</dbReference>
<keyword evidence="8" id="KW-0175">Coiled coil</keyword>
<dbReference type="STRING" id="5722.A2DMN0"/>
<dbReference type="GO" id="GO:0036503">
    <property type="term" value="P:ERAD pathway"/>
    <property type="evidence" value="ECO:0000318"/>
    <property type="project" value="GO_Central"/>
</dbReference>
<dbReference type="FunFam" id="2.60.34.10:FF:000014">
    <property type="entry name" value="Chaperone protein DnaK HSP70"/>
    <property type="match status" value="1"/>
</dbReference>
<gene>
    <name evidence="10" type="ORF">TVAG_253630</name>
</gene>
<protein>
    <submittedName>
        <fullName evidence="10">Heat shock cognate protein, putative</fullName>
    </submittedName>
</protein>
<dbReference type="InterPro" id="IPR029047">
    <property type="entry name" value="HSP70_peptide-bd_sf"/>
</dbReference>
<accession>A2DMN0</accession>
<keyword evidence="10" id="KW-0346">Stress response</keyword>
<comment type="subcellular location">
    <subcellularLocation>
        <location evidence="1">Endoplasmic reticulum lumen</location>
    </subcellularLocation>
</comment>
<dbReference type="KEGG" id="tva:5463755"/>
<evidence type="ECO:0000256" key="8">
    <source>
        <dbReference type="SAM" id="Coils"/>
    </source>
</evidence>
<dbReference type="GO" id="GO:0016020">
    <property type="term" value="C:membrane"/>
    <property type="evidence" value="ECO:0000318"/>
    <property type="project" value="GO_Central"/>
</dbReference>
<evidence type="ECO:0000256" key="1">
    <source>
        <dbReference type="ARBA" id="ARBA00004319"/>
    </source>
</evidence>
<dbReference type="SUPFAM" id="SSF100920">
    <property type="entry name" value="Heat shock protein 70kD (HSP70), peptide-binding domain"/>
    <property type="match status" value="1"/>
</dbReference>
<evidence type="ECO:0000256" key="6">
    <source>
        <dbReference type="ARBA" id="ARBA00022840"/>
    </source>
</evidence>
<dbReference type="PROSITE" id="PS01036">
    <property type="entry name" value="HSP70_3"/>
    <property type="match status" value="1"/>
</dbReference>
<dbReference type="OMA" id="DSKPCIE"/>
<proteinExistence type="inferred from homology"/>
<dbReference type="InterPro" id="IPR013126">
    <property type="entry name" value="Hsp_70_fam"/>
</dbReference>
<evidence type="ECO:0000256" key="3">
    <source>
        <dbReference type="ARBA" id="ARBA00022729"/>
    </source>
</evidence>
<keyword evidence="3" id="KW-0732">Signal</keyword>
<dbReference type="AlphaFoldDB" id="A2DMN0"/>
<comment type="similarity">
    <text evidence="2 7">Belongs to the heat shock protein 70 family.</text>
</comment>
<dbReference type="InterPro" id="IPR043129">
    <property type="entry name" value="ATPase_NBD"/>
</dbReference>
<dbReference type="PROSITE" id="PS00297">
    <property type="entry name" value="HSP70_1"/>
    <property type="match status" value="1"/>
</dbReference>